<protein>
    <submittedName>
        <fullName evidence="1">Uncharacterized protein</fullName>
    </submittedName>
</protein>
<comment type="caution">
    <text evidence="1">The sequence shown here is derived from an EMBL/GenBank/DDBJ whole genome shotgun (WGS) entry which is preliminary data.</text>
</comment>
<gene>
    <name evidence="1" type="ORF">POCTA_138.1.T0390346</name>
</gene>
<dbReference type="EMBL" id="CAJJDP010000039">
    <property type="protein sequence ID" value="CAD8161353.1"/>
    <property type="molecule type" value="Genomic_DNA"/>
</dbReference>
<dbReference type="Proteomes" id="UP000683925">
    <property type="component" value="Unassembled WGS sequence"/>
</dbReference>
<dbReference type="AlphaFoldDB" id="A0A8S1UBM6"/>
<keyword evidence="2" id="KW-1185">Reference proteome</keyword>
<organism evidence="1 2">
    <name type="scientific">Paramecium octaurelia</name>
    <dbReference type="NCBI Taxonomy" id="43137"/>
    <lineage>
        <taxon>Eukaryota</taxon>
        <taxon>Sar</taxon>
        <taxon>Alveolata</taxon>
        <taxon>Ciliophora</taxon>
        <taxon>Intramacronucleata</taxon>
        <taxon>Oligohymenophorea</taxon>
        <taxon>Peniculida</taxon>
        <taxon>Parameciidae</taxon>
        <taxon>Paramecium</taxon>
    </lineage>
</organism>
<reference evidence="1" key="1">
    <citation type="submission" date="2021-01" db="EMBL/GenBank/DDBJ databases">
        <authorList>
            <consortium name="Genoscope - CEA"/>
            <person name="William W."/>
        </authorList>
    </citation>
    <scope>NUCLEOTIDE SEQUENCE</scope>
</reference>
<name>A0A8S1UBM6_PAROT</name>
<evidence type="ECO:0000313" key="1">
    <source>
        <dbReference type="EMBL" id="CAD8161353.1"/>
    </source>
</evidence>
<evidence type="ECO:0000313" key="2">
    <source>
        <dbReference type="Proteomes" id="UP000683925"/>
    </source>
</evidence>
<proteinExistence type="predicted"/>
<sequence length="101" mass="12059">MVYNINQNFNYFIVAIQQEQQLQDGFEIFYRLWHCCILISYTYNITATCKSKLTENHPRVTISLSFIISCQSYLMHSLLGRQLSAQQPSRHYEYMFVFSKI</sequence>
<accession>A0A8S1UBM6</accession>